<dbReference type="SUPFAM" id="SSF51126">
    <property type="entry name" value="Pectin lyase-like"/>
    <property type="match status" value="1"/>
</dbReference>
<proteinExistence type="predicted"/>
<dbReference type="KEGG" id="vcop:MM50RIKEN_02500"/>
<accession>A0A810Q2K8</accession>
<dbReference type="InterPro" id="IPR011050">
    <property type="entry name" value="Pectin_lyase_fold/virulence"/>
</dbReference>
<protein>
    <submittedName>
        <fullName evidence="1">Uncharacterized protein</fullName>
    </submittedName>
</protein>
<dbReference type="EMBL" id="AP023418">
    <property type="protein sequence ID" value="BCK80487.1"/>
    <property type="molecule type" value="Genomic_DNA"/>
</dbReference>
<gene>
    <name evidence="1" type="ORF">MM50RIKEN_02500</name>
</gene>
<dbReference type="AlphaFoldDB" id="A0A810Q2K8"/>
<dbReference type="RefSeq" id="WP_213541431.1">
    <property type="nucleotide sequence ID" value="NZ_AP023418.1"/>
</dbReference>
<reference evidence="1" key="1">
    <citation type="submission" date="2020-09" db="EMBL/GenBank/DDBJ databases">
        <title>New species isolated from human feces.</title>
        <authorList>
            <person name="Kitahara M."/>
            <person name="Shigeno Y."/>
            <person name="Shime M."/>
            <person name="Matsumoto Y."/>
            <person name="Nakamura S."/>
            <person name="Motooka D."/>
            <person name="Fukuoka S."/>
            <person name="Nishikawa H."/>
            <person name="Benno Y."/>
        </authorList>
    </citation>
    <scope>NUCLEOTIDE SEQUENCE</scope>
    <source>
        <strain evidence="1">MM50</strain>
    </source>
</reference>
<evidence type="ECO:0000313" key="1">
    <source>
        <dbReference type="EMBL" id="BCK80487.1"/>
    </source>
</evidence>
<organism evidence="1 2">
    <name type="scientific">Vescimonas coprocola</name>
    <dbReference type="NCBI Taxonomy" id="2714355"/>
    <lineage>
        <taxon>Bacteria</taxon>
        <taxon>Bacillati</taxon>
        <taxon>Bacillota</taxon>
        <taxon>Clostridia</taxon>
        <taxon>Eubacteriales</taxon>
        <taxon>Oscillospiraceae</taxon>
        <taxon>Vescimonas</taxon>
    </lineage>
</organism>
<sequence>MKDAAGQWVSAEGKTLNWVKAAAGEQVLWEPGCTYTLPELRVVNNGNLALKYKLVISGIRGDAELNNVIDWAVTLDGAAYALGEEHHLAAKNGETVDADVLTISGKMQESAGNDYMNKSIDGIAITVVAAQDTVESDSFNNTYDANAQYPAMPYVTSHEALNTNLTLADIPTNEATGKHDPVEVALGNTDAGDIAYSEHSSGYTGKGVMLGSTKLNSYAAAPAKAGEYTFVFKNGTINSAATGYSSIDNLKDTSVYMLVPGNSDVVFENMTFNGVVSFDIQMYTSPWSYLHSITFKNCTFNGIVVGSCPAEKAIFDGCTFNNYTNAIYANNSNPIWWRAGTGYWGTGADESVHSLKEFTFVNNKVTSTRPVKIERIGWNCTAGITILDNTFDISKQAGDSETKNMAINIGQRDNTSKFILTDDGNTISAGTASLYTAALGSGSNQYVAVYGSKVLDRNGNDKVITAMVWKTTTGETFDMKTID</sequence>
<evidence type="ECO:0000313" key="2">
    <source>
        <dbReference type="Proteomes" id="UP000681035"/>
    </source>
</evidence>
<dbReference type="Proteomes" id="UP000681035">
    <property type="component" value="Chromosome"/>
</dbReference>
<name>A0A810Q2K8_9FIRM</name>
<keyword evidence="2" id="KW-1185">Reference proteome</keyword>